<sequence>MLARPVVRLLVAALLVLVTTTVSPTSVARPADGWSRPKVLDPREDTTSTAPTYAVNGAGRTVVAWLSRTVVAPPPEPWEDPVVRTDVRVRQVRRDGRLGPPRTAYSSTHSVDTLRVAMDDAGDLVIGWTEYREETAGYRPWVLRVPRRGAPTPAQLVWGEGSETGISDVAMTPDGTAVVTWLQPRLDASGGTAPPLMLLRRVRPDGSLSPVTDLGMTGGTATVATGDRAFWVAGVPIGGIGSSVGIEVVRVTTSGRIAARRTIDRGPTAERPGLESSGPVLTLDARQDARVLWTRYDSINGGNELVGRVWRAGGSLSRETVVRSGPYGLASIATDARGDSYVTWTSIDTNQFEGFGRPWDRRGRLGPVKGFGRVAWEDLYVTVVHGPTALVDDRGRGVVVWGVRASGDPSAGDSEAPIVTRVRRLHPDGRTARLPGLDLGRPAGAFVTPGGLVLLGFDFPEPRARLVTRR</sequence>
<dbReference type="RefSeq" id="WP_191193017.1">
    <property type="nucleotide sequence ID" value="NZ_JACXYZ010000001.1"/>
</dbReference>
<feature type="signal peptide" evidence="2">
    <location>
        <begin position="1"/>
        <end position="28"/>
    </location>
</feature>
<keyword evidence="4" id="KW-1185">Reference proteome</keyword>
<evidence type="ECO:0000256" key="1">
    <source>
        <dbReference type="SAM" id="MobiDB-lite"/>
    </source>
</evidence>
<evidence type="ECO:0000313" key="3">
    <source>
        <dbReference type="EMBL" id="MBD3923116.1"/>
    </source>
</evidence>
<name>A0ABR8N6D6_9ACTN</name>
<keyword evidence="2" id="KW-0732">Signal</keyword>
<evidence type="ECO:0000256" key="2">
    <source>
        <dbReference type="SAM" id="SignalP"/>
    </source>
</evidence>
<dbReference type="Proteomes" id="UP000618818">
    <property type="component" value="Unassembled WGS sequence"/>
</dbReference>
<accession>A0ABR8N6D6</accession>
<feature type="chain" id="PRO_5045872735" evidence="2">
    <location>
        <begin position="29"/>
        <end position="470"/>
    </location>
</feature>
<comment type="caution">
    <text evidence="3">The sequence shown here is derived from an EMBL/GenBank/DDBJ whole genome shotgun (WGS) entry which is preliminary data.</text>
</comment>
<dbReference type="EMBL" id="JACXYZ010000001">
    <property type="protein sequence ID" value="MBD3923116.1"/>
    <property type="molecule type" value="Genomic_DNA"/>
</dbReference>
<reference evidence="3 4" key="1">
    <citation type="submission" date="2020-09" db="EMBL/GenBank/DDBJ databases">
        <title>novel species in genus Nocardioides.</title>
        <authorList>
            <person name="Zhang G."/>
        </authorList>
    </citation>
    <scope>NUCLEOTIDE SEQUENCE [LARGE SCALE GENOMIC DNA]</scope>
    <source>
        <strain evidence="3 4">KCTC 39551</strain>
    </source>
</reference>
<gene>
    <name evidence="3" type="ORF">IEZ26_00665</name>
</gene>
<organism evidence="3 4">
    <name type="scientific">Nocardioides cavernae</name>
    <dbReference type="NCBI Taxonomy" id="1921566"/>
    <lineage>
        <taxon>Bacteria</taxon>
        <taxon>Bacillati</taxon>
        <taxon>Actinomycetota</taxon>
        <taxon>Actinomycetes</taxon>
        <taxon>Propionibacteriales</taxon>
        <taxon>Nocardioidaceae</taxon>
        <taxon>Nocardioides</taxon>
    </lineage>
</organism>
<proteinExistence type="predicted"/>
<protein>
    <submittedName>
        <fullName evidence="3">Uncharacterized protein</fullName>
    </submittedName>
</protein>
<evidence type="ECO:0000313" key="4">
    <source>
        <dbReference type="Proteomes" id="UP000618818"/>
    </source>
</evidence>
<feature type="region of interest" description="Disordered" evidence="1">
    <location>
        <begin position="26"/>
        <end position="52"/>
    </location>
</feature>